<dbReference type="EMBL" id="FSRA01000001">
    <property type="protein sequence ID" value="SIN72739.1"/>
    <property type="molecule type" value="Genomic_DNA"/>
</dbReference>
<reference evidence="1 2" key="1">
    <citation type="submission" date="2016-11" db="EMBL/GenBank/DDBJ databases">
        <authorList>
            <person name="Jaros S."/>
            <person name="Januszkiewicz K."/>
            <person name="Wedrychowicz H."/>
        </authorList>
    </citation>
    <scope>NUCLEOTIDE SEQUENCE [LARGE SCALE GENOMIC DNA]</scope>
    <source>
        <strain evidence="1 2">DSM 24787</strain>
    </source>
</reference>
<dbReference type="AlphaFoldDB" id="A0A1N6DPK2"/>
<dbReference type="RefSeq" id="WP_074238159.1">
    <property type="nucleotide sequence ID" value="NZ_FSRA01000001.1"/>
</dbReference>
<dbReference type="STRING" id="536979.SAMN04488055_0972"/>
<dbReference type="CDD" id="cd02440">
    <property type="entry name" value="AdoMet_MTases"/>
    <property type="match status" value="1"/>
</dbReference>
<dbReference type="Gene3D" id="3.40.50.150">
    <property type="entry name" value="Vaccinia Virus protein VP39"/>
    <property type="match status" value="1"/>
</dbReference>
<dbReference type="Proteomes" id="UP000185003">
    <property type="component" value="Unassembled WGS sequence"/>
</dbReference>
<dbReference type="InterPro" id="IPR029063">
    <property type="entry name" value="SAM-dependent_MTases_sf"/>
</dbReference>
<name>A0A1N6DPK2_9BACT</name>
<keyword evidence="1" id="KW-0489">Methyltransferase</keyword>
<keyword evidence="1" id="KW-0808">Transferase</keyword>
<evidence type="ECO:0000313" key="1">
    <source>
        <dbReference type="EMBL" id="SIN72739.1"/>
    </source>
</evidence>
<protein>
    <submittedName>
        <fullName evidence="1">Methyltransferase domain-containing protein</fullName>
    </submittedName>
</protein>
<sequence>MDLVEQKYWDDSYNSFTYFVANDIVTQWMNKHAAYLEKGGQLFELGCYPGRYIAHLGKMGFVVNGMDLAPNMDEGFRAWLQKEGVQTGMLEKGDVLAYAANTTDRYDMVCSFGFIEHFQNFQEIIALHDKLLKPGGKLMITTPNFRGGLQQFLHRNLDKGNLDRHYLPSMKPYLWKAQLEQLGYDVQFAGYFGRFDYWYDVQERSSLQKLGNKVVHKLTPLLRQLPDAAFQSPYCGILAQKRKA</sequence>
<proteinExistence type="predicted"/>
<evidence type="ECO:0000313" key="2">
    <source>
        <dbReference type="Proteomes" id="UP000185003"/>
    </source>
</evidence>
<dbReference type="Pfam" id="PF13489">
    <property type="entry name" value="Methyltransf_23"/>
    <property type="match status" value="1"/>
</dbReference>
<organism evidence="1 2">
    <name type="scientific">Chitinophaga niabensis</name>
    <dbReference type="NCBI Taxonomy" id="536979"/>
    <lineage>
        <taxon>Bacteria</taxon>
        <taxon>Pseudomonadati</taxon>
        <taxon>Bacteroidota</taxon>
        <taxon>Chitinophagia</taxon>
        <taxon>Chitinophagales</taxon>
        <taxon>Chitinophagaceae</taxon>
        <taxon>Chitinophaga</taxon>
    </lineage>
</organism>
<dbReference type="SUPFAM" id="SSF53335">
    <property type="entry name" value="S-adenosyl-L-methionine-dependent methyltransferases"/>
    <property type="match status" value="1"/>
</dbReference>
<accession>A0A1N6DPK2</accession>
<dbReference type="GO" id="GO:0008168">
    <property type="term" value="F:methyltransferase activity"/>
    <property type="evidence" value="ECO:0007669"/>
    <property type="project" value="UniProtKB-KW"/>
</dbReference>
<dbReference type="GO" id="GO:0032259">
    <property type="term" value="P:methylation"/>
    <property type="evidence" value="ECO:0007669"/>
    <property type="project" value="UniProtKB-KW"/>
</dbReference>
<gene>
    <name evidence="1" type="ORF">SAMN04488055_0972</name>
</gene>
<keyword evidence="2" id="KW-1185">Reference proteome</keyword>
<dbReference type="OrthoDB" id="3896938at2"/>